<evidence type="ECO:0000256" key="1">
    <source>
        <dbReference type="SAM" id="MobiDB-lite"/>
    </source>
</evidence>
<dbReference type="SUPFAM" id="SSF54427">
    <property type="entry name" value="NTF2-like"/>
    <property type="match status" value="1"/>
</dbReference>
<evidence type="ECO:0000259" key="2">
    <source>
        <dbReference type="Pfam" id="PF13577"/>
    </source>
</evidence>
<dbReference type="Gene3D" id="3.10.450.50">
    <property type="match status" value="1"/>
</dbReference>
<organism evidence="3 4">
    <name type="scientific">Blastomonas fulva</name>
    <dbReference type="NCBI Taxonomy" id="1550728"/>
    <lineage>
        <taxon>Bacteria</taxon>
        <taxon>Pseudomonadati</taxon>
        <taxon>Pseudomonadota</taxon>
        <taxon>Alphaproteobacteria</taxon>
        <taxon>Sphingomonadales</taxon>
        <taxon>Sphingomonadaceae</taxon>
        <taxon>Blastomonas</taxon>
    </lineage>
</organism>
<dbReference type="InterPro" id="IPR032710">
    <property type="entry name" value="NTF2-like_dom_sf"/>
</dbReference>
<evidence type="ECO:0000313" key="3">
    <source>
        <dbReference type="EMBL" id="ASR53334.1"/>
    </source>
</evidence>
<name>A0ABN5BC26_9SPHN</name>
<protein>
    <recommendedName>
        <fullName evidence="2">SnoaL-like domain-containing protein</fullName>
    </recommendedName>
</protein>
<feature type="domain" description="SnoaL-like" evidence="2">
    <location>
        <begin position="64"/>
        <end position="183"/>
    </location>
</feature>
<dbReference type="Pfam" id="PF13577">
    <property type="entry name" value="SnoaL_4"/>
    <property type="match status" value="1"/>
</dbReference>
<feature type="region of interest" description="Disordered" evidence="1">
    <location>
        <begin position="1"/>
        <end position="55"/>
    </location>
</feature>
<proteinExistence type="predicted"/>
<evidence type="ECO:0000313" key="4">
    <source>
        <dbReference type="Proteomes" id="UP000258016"/>
    </source>
</evidence>
<dbReference type="EMBL" id="CP020083">
    <property type="protein sequence ID" value="ASR53334.1"/>
    <property type="molecule type" value="Genomic_DNA"/>
</dbReference>
<dbReference type="Proteomes" id="UP000258016">
    <property type="component" value="Chromosome"/>
</dbReference>
<dbReference type="InterPro" id="IPR037401">
    <property type="entry name" value="SnoaL-like"/>
</dbReference>
<feature type="compositionally biased region" description="Gly residues" evidence="1">
    <location>
        <begin position="1"/>
        <end position="10"/>
    </location>
</feature>
<keyword evidence="4" id="KW-1185">Reference proteome</keyword>
<feature type="compositionally biased region" description="Pro residues" evidence="1">
    <location>
        <begin position="36"/>
        <end position="45"/>
    </location>
</feature>
<accession>A0ABN5BC26</accession>
<gene>
    <name evidence="3" type="ORF">B5J99_04695</name>
</gene>
<reference evidence="3 4" key="1">
    <citation type="submission" date="2017-03" db="EMBL/GenBank/DDBJ databases">
        <title>Complete genome sequence of Blastomonas fulva degrading microcsystin LR.</title>
        <authorList>
            <person name="Lee H.-g."/>
            <person name="Jin L."/>
            <person name="oh H.-M."/>
        </authorList>
    </citation>
    <scope>NUCLEOTIDE SEQUENCE [LARGE SCALE GENOMIC DNA]</scope>
    <source>
        <strain evidence="3 4">T2</strain>
    </source>
</reference>
<sequence>MGRIGRGVRSGHGEPALCAGGPDRLGEQPRRTRPLPGRPHPPVPPDDGQVSGGAAAVSGFRGASEDQLAIRALIDSYTDAVFRRDPQDWGATWTEDALWDLMGTEVRGREAIVGLWTQAMAGFPFVAFFAQVGSILIDGDRATGRVYTHEYLELADGSVSRPIGQYLDVYTRTADGWRFAERHFSILKETQAK</sequence>